<sequence>MSSRTVRRRLRHGDVDGKTSEHVDIQTSDSLNEPLLGEHGRDKNQIEEYIHGDNQDLWDEKKKERMHWSLLFSRLISQWVQWLENIVVCSTSLVGRLVALPSSMQNGRDKPFYMSPLQEERLQALRKRLEVPFDGSLPDHQDALKKLWKLAYPGREIPPLKSVLWKDMGWQGSDPSTDFRGGGFISLENLIFFAKKYPDAFRNLLNKEEGDRAEWEYPFAVAGINISFMLSQMLDLQSGVPSSKVGIRFLEILAADESAFDNLYCVAFRLLDAQWLARRASYMEFNEVLKLTRVQLERELILEDVSTIADLPAYTMLVVR</sequence>
<dbReference type="EMBL" id="LR743590">
    <property type="protein sequence ID" value="CAA2617297.1"/>
    <property type="molecule type" value="Genomic_DNA"/>
</dbReference>
<dbReference type="OrthoDB" id="67155at2759"/>
<gene>
    <name evidence="3" type="ORF">SI7747_03003466</name>
    <name evidence="4" type="ORF">SI8410_03003804</name>
</gene>
<feature type="compositionally biased region" description="Basic and acidic residues" evidence="1">
    <location>
        <begin position="12"/>
        <end position="24"/>
    </location>
</feature>
<feature type="compositionally biased region" description="Basic residues" evidence="1">
    <location>
        <begin position="1"/>
        <end position="11"/>
    </location>
</feature>
<name>A0A7I8IIL2_SPIIN</name>
<evidence type="ECO:0000259" key="2">
    <source>
        <dbReference type="PROSITE" id="PS51335"/>
    </source>
</evidence>
<feature type="region of interest" description="Disordered" evidence="1">
    <location>
        <begin position="1"/>
        <end position="38"/>
    </location>
</feature>
<protein>
    <recommendedName>
        <fullName evidence="2">ELMO domain-containing protein</fullName>
    </recommendedName>
</protein>
<accession>A0A7I8IIL2</accession>
<dbReference type="PANTHER" id="PTHR12771">
    <property type="entry name" value="ENGULFMENT AND CELL MOTILITY"/>
    <property type="match status" value="1"/>
</dbReference>
<dbReference type="InterPro" id="IPR050868">
    <property type="entry name" value="ELMO_domain-containing"/>
</dbReference>
<organism evidence="3">
    <name type="scientific">Spirodela intermedia</name>
    <name type="common">Intermediate duckweed</name>
    <dbReference type="NCBI Taxonomy" id="51605"/>
    <lineage>
        <taxon>Eukaryota</taxon>
        <taxon>Viridiplantae</taxon>
        <taxon>Streptophyta</taxon>
        <taxon>Embryophyta</taxon>
        <taxon>Tracheophyta</taxon>
        <taxon>Spermatophyta</taxon>
        <taxon>Magnoliopsida</taxon>
        <taxon>Liliopsida</taxon>
        <taxon>Araceae</taxon>
        <taxon>Lemnoideae</taxon>
        <taxon>Spirodela</taxon>
    </lineage>
</organism>
<feature type="domain" description="ELMO" evidence="2">
    <location>
        <begin position="139"/>
        <end position="300"/>
    </location>
</feature>
<dbReference type="Pfam" id="PF04727">
    <property type="entry name" value="ELMO_CED12"/>
    <property type="match status" value="1"/>
</dbReference>
<dbReference type="AlphaFoldDB" id="A0A7I8IIL2"/>
<evidence type="ECO:0000313" key="5">
    <source>
        <dbReference type="Proteomes" id="UP000663760"/>
    </source>
</evidence>
<keyword evidence="5" id="KW-1185">Reference proteome</keyword>
<evidence type="ECO:0000313" key="3">
    <source>
        <dbReference type="EMBL" id="CAA2617297.1"/>
    </source>
</evidence>
<reference evidence="3" key="1">
    <citation type="submission" date="2019-12" db="EMBL/GenBank/DDBJ databases">
        <authorList>
            <person name="Scholz U."/>
            <person name="Mascher M."/>
            <person name="Fiebig A."/>
        </authorList>
    </citation>
    <scope>NUCLEOTIDE SEQUENCE</scope>
</reference>
<dbReference type="PROSITE" id="PS51335">
    <property type="entry name" value="ELMO"/>
    <property type="match status" value="1"/>
</dbReference>
<dbReference type="PANTHER" id="PTHR12771:SF56">
    <property type="entry name" value="CED-12"/>
    <property type="match status" value="1"/>
</dbReference>
<dbReference type="EMBL" id="LR746266">
    <property type="protein sequence ID" value="CAA7392977.1"/>
    <property type="molecule type" value="Genomic_DNA"/>
</dbReference>
<evidence type="ECO:0000313" key="4">
    <source>
        <dbReference type="EMBL" id="CAA7392977.1"/>
    </source>
</evidence>
<evidence type="ECO:0000256" key="1">
    <source>
        <dbReference type="SAM" id="MobiDB-lite"/>
    </source>
</evidence>
<dbReference type="InterPro" id="IPR006816">
    <property type="entry name" value="ELMO_dom"/>
</dbReference>
<dbReference type="Proteomes" id="UP000663760">
    <property type="component" value="Chromosome 3"/>
</dbReference>
<proteinExistence type="predicted"/>